<evidence type="ECO:0000256" key="1">
    <source>
        <dbReference type="SAM" id="MobiDB-lite"/>
    </source>
</evidence>
<feature type="region of interest" description="Disordered" evidence="1">
    <location>
        <begin position="39"/>
        <end position="92"/>
    </location>
</feature>
<dbReference type="AlphaFoldDB" id="A0ABD2HRT1"/>
<dbReference type="EMBL" id="JBICBT010001397">
    <property type="protein sequence ID" value="KAL3069087.1"/>
    <property type="molecule type" value="Genomic_DNA"/>
</dbReference>
<dbReference type="Proteomes" id="UP001620626">
    <property type="component" value="Unassembled WGS sequence"/>
</dbReference>
<proteinExistence type="predicted"/>
<keyword evidence="3" id="KW-1185">Reference proteome</keyword>
<reference evidence="2 3" key="1">
    <citation type="submission" date="2024-10" db="EMBL/GenBank/DDBJ databases">
        <authorList>
            <person name="Kim D."/>
        </authorList>
    </citation>
    <scope>NUCLEOTIDE SEQUENCE [LARGE SCALE GENOMIC DNA]</scope>
    <source>
        <strain evidence="2">BH-2024</strain>
    </source>
</reference>
<feature type="compositionally biased region" description="Basic and acidic residues" evidence="1">
    <location>
        <begin position="45"/>
        <end position="54"/>
    </location>
</feature>
<evidence type="ECO:0000313" key="2">
    <source>
        <dbReference type="EMBL" id="KAL3069087.1"/>
    </source>
</evidence>
<feature type="compositionally biased region" description="Polar residues" evidence="1">
    <location>
        <begin position="80"/>
        <end position="92"/>
    </location>
</feature>
<organism evidence="2 3">
    <name type="scientific">Heterodera trifolii</name>
    <dbReference type="NCBI Taxonomy" id="157864"/>
    <lineage>
        <taxon>Eukaryota</taxon>
        <taxon>Metazoa</taxon>
        <taxon>Ecdysozoa</taxon>
        <taxon>Nematoda</taxon>
        <taxon>Chromadorea</taxon>
        <taxon>Rhabditida</taxon>
        <taxon>Tylenchina</taxon>
        <taxon>Tylenchomorpha</taxon>
        <taxon>Tylenchoidea</taxon>
        <taxon>Heteroderidae</taxon>
        <taxon>Heteroderinae</taxon>
        <taxon>Heterodera</taxon>
    </lineage>
</organism>
<protein>
    <submittedName>
        <fullName evidence="2">Uncharacterized protein</fullName>
    </submittedName>
</protein>
<comment type="caution">
    <text evidence="2">The sequence shown here is derived from an EMBL/GenBank/DDBJ whole genome shotgun (WGS) entry which is preliminary data.</text>
</comment>
<feature type="compositionally biased region" description="Low complexity" evidence="1">
    <location>
        <begin position="57"/>
        <end position="69"/>
    </location>
</feature>
<gene>
    <name evidence="2" type="ORF">niasHT_034317</name>
</gene>
<accession>A0ABD2HRT1</accession>
<sequence length="92" mass="10556">MFVFSSACLINDRWQVKISNFGLRWMKTDSDIAQMTKRCSRKMPPLREDEEGRQWHNNGGNNDGQQQEGKGNKMQKAMKMTTNGKITTNDGT</sequence>
<name>A0ABD2HRT1_9BILA</name>
<evidence type="ECO:0000313" key="3">
    <source>
        <dbReference type="Proteomes" id="UP001620626"/>
    </source>
</evidence>